<gene>
    <name evidence="3" type="ORF">P691DRAFT_756708</name>
</gene>
<feature type="region of interest" description="Disordered" evidence="1">
    <location>
        <begin position="252"/>
        <end position="285"/>
    </location>
</feature>
<name>A0A9P5XM63_9AGAR</name>
<keyword evidence="2" id="KW-0472">Membrane</keyword>
<reference evidence="3" key="1">
    <citation type="submission" date="2020-11" db="EMBL/GenBank/DDBJ databases">
        <authorList>
            <consortium name="DOE Joint Genome Institute"/>
            <person name="Ahrendt S."/>
            <person name="Riley R."/>
            <person name="Andreopoulos W."/>
            <person name="Labutti K."/>
            <person name="Pangilinan J."/>
            <person name="Ruiz-Duenas F.J."/>
            <person name="Barrasa J.M."/>
            <person name="Sanchez-Garcia M."/>
            <person name="Camarero S."/>
            <person name="Miyauchi S."/>
            <person name="Serrano A."/>
            <person name="Linde D."/>
            <person name="Babiker R."/>
            <person name="Drula E."/>
            <person name="Ayuso-Fernandez I."/>
            <person name="Pacheco R."/>
            <person name="Padilla G."/>
            <person name="Ferreira P."/>
            <person name="Barriuso J."/>
            <person name="Kellner H."/>
            <person name="Castanera R."/>
            <person name="Alfaro M."/>
            <person name="Ramirez L."/>
            <person name="Pisabarro A.G."/>
            <person name="Kuo A."/>
            <person name="Tritt A."/>
            <person name="Lipzen A."/>
            <person name="He G."/>
            <person name="Yan M."/>
            <person name="Ng V."/>
            <person name="Cullen D."/>
            <person name="Martin F."/>
            <person name="Rosso M.-N."/>
            <person name="Henrissat B."/>
            <person name="Hibbett D."/>
            <person name="Martinez A.T."/>
            <person name="Grigoriev I.V."/>
        </authorList>
    </citation>
    <scope>NUCLEOTIDE SEQUENCE</scope>
    <source>
        <strain evidence="3">MF-IS2</strain>
    </source>
</reference>
<dbReference type="Proteomes" id="UP000807342">
    <property type="component" value="Unassembled WGS sequence"/>
</dbReference>
<protein>
    <submittedName>
        <fullName evidence="3">Uncharacterized protein</fullName>
    </submittedName>
</protein>
<evidence type="ECO:0000256" key="1">
    <source>
        <dbReference type="SAM" id="MobiDB-lite"/>
    </source>
</evidence>
<feature type="compositionally biased region" description="Basic and acidic residues" evidence="1">
    <location>
        <begin position="267"/>
        <end position="276"/>
    </location>
</feature>
<evidence type="ECO:0000313" key="3">
    <source>
        <dbReference type="EMBL" id="KAF9452105.1"/>
    </source>
</evidence>
<feature type="transmembrane region" description="Helical" evidence="2">
    <location>
        <begin position="32"/>
        <end position="51"/>
    </location>
</feature>
<proteinExistence type="predicted"/>
<organism evidence="3 4">
    <name type="scientific">Macrolepiota fuliginosa MF-IS2</name>
    <dbReference type="NCBI Taxonomy" id="1400762"/>
    <lineage>
        <taxon>Eukaryota</taxon>
        <taxon>Fungi</taxon>
        <taxon>Dikarya</taxon>
        <taxon>Basidiomycota</taxon>
        <taxon>Agaricomycotina</taxon>
        <taxon>Agaricomycetes</taxon>
        <taxon>Agaricomycetidae</taxon>
        <taxon>Agaricales</taxon>
        <taxon>Agaricineae</taxon>
        <taxon>Agaricaceae</taxon>
        <taxon>Macrolepiota</taxon>
    </lineage>
</organism>
<comment type="caution">
    <text evidence="3">The sequence shown here is derived from an EMBL/GenBank/DDBJ whole genome shotgun (WGS) entry which is preliminary data.</text>
</comment>
<dbReference type="OrthoDB" id="3352285at2759"/>
<keyword evidence="2" id="KW-1133">Transmembrane helix</keyword>
<dbReference type="AlphaFoldDB" id="A0A9P5XM63"/>
<feature type="transmembrane region" description="Helical" evidence="2">
    <location>
        <begin position="63"/>
        <end position="83"/>
    </location>
</feature>
<keyword evidence="4" id="KW-1185">Reference proteome</keyword>
<keyword evidence="2" id="KW-0812">Transmembrane</keyword>
<feature type="transmembrane region" description="Helical" evidence="2">
    <location>
        <begin position="95"/>
        <end position="113"/>
    </location>
</feature>
<dbReference type="EMBL" id="MU151075">
    <property type="protein sequence ID" value="KAF9452105.1"/>
    <property type="molecule type" value="Genomic_DNA"/>
</dbReference>
<feature type="transmembrane region" description="Helical" evidence="2">
    <location>
        <begin position="172"/>
        <end position="193"/>
    </location>
</feature>
<evidence type="ECO:0000256" key="2">
    <source>
        <dbReference type="SAM" id="Phobius"/>
    </source>
</evidence>
<sequence length="285" mass="31033">MDSRLPPPQGAFGPPPSYAFVTRVYRKSLRPIVLAVAFPALLWTLFGNAGLDQLGSVPGLKTVYIVLGALYMVVAGIELFGLVAAATQRVPLVRLYAYLSALVVLIIAGTGLLEIVTHFTMKGNIISTCTNLSKDGTIVYFGFWGPSFHDLSDSEAASLCQHYWDRDSWQEIVAFLVTTVLAFFFSAVAFSYLRQVLDPSSIVNASRAPSYGARNAAYPPPHYNPPYNGQYNQPYYGQPAYGYGDDAFVPPYEAKPGYTAPENKAGYGEDSKDPFGDQHASGSRV</sequence>
<accession>A0A9P5XM63</accession>
<evidence type="ECO:0000313" key="4">
    <source>
        <dbReference type="Proteomes" id="UP000807342"/>
    </source>
</evidence>